<dbReference type="InterPro" id="IPR032495">
    <property type="entry name" value="Phage_TTP_11"/>
</dbReference>
<proteinExistence type="predicted"/>
<keyword evidence="2" id="KW-1185">Reference proteome</keyword>
<dbReference type="Proteomes" id="UP000366945">
    <property type="component" value="Unassembled WGS sequence"/>
</dbReference>
<protein>
    <submittedName>
        <fullName evidence="1">Phage major tail 2 family protein</fullName>
    </submittedName>
</protein>
<sequence length="140" mass="14876">MPSPAISAQGSKLEIAPLGATPTYTRIKGFKSFTGFDGQSSEIDTTDLDSTSKEYLLGLRDNGNFNFDLNINRTDPGQIVLEAARASSAMHLFKLTLPDGQVATWNGLVKSTPLQGGVDAVLTGTVNTRISGDVTWTEAP</sequence>
<dbReference type="Pfam" id="PF16460">
    <property type="entry name" value="Phage_TTP_11"/>
    <property type="match status" value="1"/>
</dbReference>
<dbReference type="GeneID" id="300402320"/>
<evidence type="ECO:0000313" key="1">
    <source>
        <dbReference type="EMBL" id="VVD63930.1"/>
    </source>
</evidence>
<dbReference type="AlphaFoldDB" id="A0A5E4RKL5"/>
<evidence type="ECO:0000313" key="2">
    <source>
        <dbReference type="Proteomes" id="UP000366945"/>
    </source>
</evidence>
<dbReference type="Gene3D" id="4.10.410.40">
    <property type="match status" value="1"/>
</dbReference>
<dbReference type="RefSeq" id="WP_150677686.1">
    <property type="nucleotide sequence ID" value="NZ_CABPSK010000001.1"/>
</dbReference>
<reference evidence="1 2" key="1">
    <citation type="submission" date="2019-08" db="EMBL/GenBank/DDBJ databases">
        <authorList>
            <person name="Peeters C."/>
        </authorList>
    </citation>
    <scope>NUCLEOTIDE SEQUENCE [LARGE SCALE GENOMIC DNA]</scope>
    <source>
        <strain evidence="1 2">LMG 31114</strain>
    </source>
</reference>
<name>A0A5E4RKL5_9BURK</name>
<gene>
    <name evidence="1" type="ORF">PPN31114_00247</name>
</gene>
<organism evidence="1 2">
    <name type="scientific">Pandoraea pneumonica</name>
    <dbReference type="NCBI Taxonomy" id="2508299"/>
    <lineage>
        <taxon>Bacteria</taxon>
        <taxon>Pseudomonadati</taxon>
        <taxon>Pseudomonadota</taxon>
        <taxon>Betaproteobacteria</taxon>
        <taxon>Burkholderiales</taxon>
        <taxon>Burkholderiaceae</taxon>
        <taxon>Pandoraea</taxon>
    </lineage>
</organism>
<dbReference type="OrthoDB" id="9025082at2"/>
<accession>A0A5E4RKL5</accession>
<dbReference type="EMBL" id="CABPSK010000001">
    <property type="protein sequence ID" value="VVD63930.1"/>
    <property type="molecule type" value="Genomic_DNA"/>
</dbReference>